<feature type="domain" description="HIT" evidence="2">
    <location>
        <begin position="264"/>
        <end position="372"/>
    </location>
</feature>
<dbReference type="InterPro" id="IPR011146">
    <property type="entry name" value="HIT-like"/>
</dbReference>
<dbReference type="PANTHER" id="PTHR42763:SF2">
    <property type="entry name" value="ADP-GLUCOSE PHOSPHORYLASE"/>
    <property type="match status" value="1"/>
</dbReference>
<dbReference type="Pfam" id="PF01230">
    <property type="entry name" value="HIT"/>
    <property type="match status" value="1"/>
</dbReference>
<dbReference type="HOGENOM" id="CLU_693757_0_0_2"/>
<evidence type="ECO:0000313" key="4">
    <source>
        <dbReference type="Proteomes" id="UP000015543"/>
    </source>
</evidence>
<dbReference type="Gene3D" id="3.30.428.10">
    <property type="entry name" value="HIT-like"/>
    <property type="match status" value="1"/>
</dbReference>
<dbReference type="PROSITE" id="PS51084">
    <property type="entry name" value="HIT_2"/>
    <property type="match status" value="1"/>
</dbReference>
<gene>
    <name evidence="3" type="ORF">N186_02160</name>
</gene>
<organism evidence="3 4">
    <name type="scientific">Thermofilum adornatum</name>
    <dbReference type="NCBI Taxonomy" id="1365176"/>
    <lineage>
        <taxon>Archaea</taxon>
        <taxon>Thermoproteota</taxon>
        <taxon>Thermoprotei</taxon>
        <taxon>Thermofilales</taxon>
        <taxon>Thermofilaceae</taxon>
        <taxon>Thermofilum</taxon>
    </lineage>
</organism>
<dbReference type="InterPro" id="IPR036265">
    <property type="entry name" value="HIT-like_sf"/>
</dbReference>
<dbReference type="PANTHER" id="PTHR42763">
    <property type="entry name" value="ADP-GLUCOSE PHOSPHORYLASE"/>
    <property type="match status" value="1"/>
</dbReference>
<keyword evidence="4" id="KW-1185">Reference proteome</keyword>
<evidence type="ECO:0000313" key="3">
    <source>
        <dbReference type="EMBL" id="AGT34823.1"/>
    </source>
</evidence>
<dbReference type="EMBL" id="CP006646">
    <property type="protein sequence ID" value="AGT34823.1"/>
    <property type="molecule type" value="Genomic_DNA"/>
</dbReference>
<evidence type="ECO:0000256" key="1">
    <source>
        <dbReference type="PROSITE-ProRule" id="PRU00464"/>
    </source>
</evidence>
<sequence length="401" mass="45918">MNNVARLAMSYEDIPFMHWGIVSRFNFSDDKARYVPRKRWDPLSAAEIRLVDEKTGKVVAIGKWKGHFSYVSPVRSYRPGESRESIVKDAFKDILEGKDYVIPVTLNDQPLDSPFSVEPILCDTLKNYTAVTIINRFPAMVRHIDPEIKERVERMVEDRYTKIALGINLVTFPTGYYETLSDVPVEVLAAMLSSMKKAIQFSVEESFRRGFRLIPVYPFFNIGRLAGGSQPRLHSQVYFDLNEDGHGAFMESILQAFEEMRKENDCHLCTSRHDGRMFYENSTWIAWATSSPRRNYHVRLAPKRHVARFTDLTSDEIRGLAETLKLVSIAMDKVGIARDRNVLFYSLPFGYSSYFHLFVDVIPFESIGGIEMLDSVRVARVVPEEAASQLREALSSLQPGF</sequence>
<dbReference type="KEGG" id="thb:N186_02160"/>
<comment type="caution">
    <text evidence="1">Lacks conserved residue(s) required for the propagation of feature annotation.</text>
</comment>
<proteinExistence type="predicted"/>
<dbReference type="SUPFAM" id="SSF54197">
    <property type="entry name" value="HIT-like"/>
    <property type="match status" value="2"/>
</dbReference>
<dbReference type="GO" id="GO:0003824">
    <property type="term" value="F:catalytic activity"/>
    <property type="evidence" value="ECO:0007669"/>
    <property type="project" value="InterPro"/>
</dbReference>
<dbReference type="PATRIC" id="fig|1365176.7.peg.431"/>
<dbReference type="InterPro" id="IPR053177">
    <property type="entry name" value="ADP-glucose_phosphorylase"/>
</dbReference>
<protein>
    <recommendedName>
        <fullName evidence="2">HIT domain-containing protein</fullName>
    </recommendedName>
</protein>
<evidence type="ECO:0000259" key="2">
    <source>
        <dbReference type="PROSITE" id="PS51084"/>
    </source>
</evidence>
<dbReference type="Proteomes" id="UP000015543">
    <property type="component" value="Chromosome"/>
</dbReference>
<reference evidence="3 4" key="1">
    <citation type="journal article" date="2013" name="Genome Announc.">
        <title>Complete Genomic Sequence of 'Thermofilum adornatus' Strain 1910bT, a Hyperthermophilic Anaerobic Organotrophic Crenarchaeon.</title>
        <authorList>
            <person name="Dominova I.N."/>
            <person name="Kublanov I.V."/>
            <person name="Podosokorskaya O.A."/>
            <person name="Derbikova K.S."/>
            <person name="Patrushev M.V."/>
            <person name="Toshchakov S.V."/>
        </authorList>
    </citation>
    <scope>NUCLEOTIDE SEQUENCE [LARGE SCALE GENOMIC DNA]</scope>
    <source>
        <strain evidence="4">1910b</strain>
    </source>
</reference>
<accession>S5ZCU1</accession>
<name>S5ZCU1_9CREN</name>
<dbReference type="AlphaFoldDB" id="S5ZCU1"/>
<dbReference type="eggNOG" id="arCOG00422">
    <property type="taxonomic scope" value="Archaea"/>
</dbReference>